<evidence type="ECO:0000313" key="2">
    <source>
        <dbReference type="EMBL" id="PHQ31577.1"/>
    </source>
</evidence>
<accession>A0A2G1VXS3</accession>
<evidence type="ECO:0000313" key="3">
    <source>
        <dbReference type="Proteomes" id="UP000225740"/>
    </source>
</evidence>
<reference evidence="2 3" key="1">
    <citation type="submission" date="2017-06" db="EMBL/GenBank/DDBJ databases">
        <title>Description of Rhodopirellula bahusiensis sp. nov.</title>
        <authorList>
            <person name="Kizina J."/>
            <person name="Harder J."/>
        </authorList>
    </citation>
    <scope>NUCLEOTIDE SEQUENCE [LARGE SCALE GENOMIC DNA]</scope>
    <source>
        <strain evidence="2 3">SWK21</strain>
    </source>
</reference>
<organism evidence="2 3">
    <name type="scientific">Rhodopirellula bahusiensis</name>
    <dbReference type="NCBI Taxonomy" id="2014065"/>
    <lineage>
        <taxon>Bacteria</taxon>
        <taxon>Pseudomonadati</taxon>
        <taxon>Planctomycetota</taxon>
        <taxon>Planctomycetia</taxon>
        <taxon>Pirellulales</taxon>
        <taxon>Pirellulaceae</taxon>
        <taxon>Rhodopirellula</taxon>
    </lineage>
</organism>
<protein>
    <recommendedName>
        <fullName evidence="1">N-acetyltransferase domain-containing protein</fullName>
    </recommendedName>
</protein>
<sequence>MKRILLAILFIAILSAVPLVVSWTAEPVPIIGLIVPSDYLRQIEVDPRFRRRGVGKSLLDDAAVRSAKMGLSRVVLDVWAFNNAAQGLFDSVGFSAFGSKLVLEIKLNQDHG</sequence>
<dbReference type="RefSeq" id="WP_099264294.1">
    <property type="nucleotide sequence ID" value="NZ_NIZW01000045.1"/>
</dbReference>
<dbReference type="Gene3D" id="3.40.630.30">
    <property type="match status" value="1"/>
</dbReference>
<comment type="caution">
    <text evidence="2">The sequence shown here is derived from an EMBL/GenBank/DDBJ whole genome shotgun (WGS) entry which is preliminary data.</text>
</comment>
<evidence type="ECO:0000259" key="1">
    <source>
        <dbReference type="PROSITE" id="PS51186"/>
    </source>
</evidence>
<dbReference type="EMBL" id="NIZW01000045">
    <property type="protein sequence ID" value="PHQ31577.1"/>
    <property type="molecule type" value="Genomic_DNA"/>
</dbReference>
<gene>
    <name evidence="2" type="ORF">CEE69_30305</name>
</gene>
<dbReference type="InterPro" id="IPR016181">
    <property type="entry name" value="Acyl_CoA_acyltransferase"/>
</dbReference>
<proteinExistence type="predicted"/>
<dbReference type="PROSITE" id="PS51186">
    <property type="entry name" value="GNAT"/>
    <property type="match status" value="1"/>
</dbReference>
<dbReference type="InterPro" id="IPR000182">
    <property type="entry name" value="GNAT_dom"/>
</dbReference>
<feature type="domain" description="N-acetyltransferase" evidence="1">
    <location>
        <begin position="1"/>
        <end position="112"/>
    </location>
</feature>
<name>A0A2G1VXS3_9BACT</name>
<dbReference type="GO" id="GO:0016747">
    <property type="term" value="F:acyltransferase activity, transferring groups other than amino-acyl groups"/>
    <property type="evidence" value="ECO:0007669"/>
    <property type="project" value="InterPro"/>
</dbReference>
<dbReference type="OrthoDB" id="9805924at2"/>
<dbReference type="AlphaFoldDB" id="A0A2G1VXS3"/>
<dbReference type="Proteomes" id="UP000225740">
    <property type="component" value="Unassembled WGS sequence"/>
</dbReference>
<dbReference type="GeneID" id="90612116"/>
<keyword evidence="3" id="KW-1185">Reference proteome</keyword>
<dbReference type="Pfam" id="PF00583">
    <property type="entry name" value="Acetyltransf_1"/>
    <property type="match status" value="1"/>
</dbReference>
<dbReference type="SUPFAM" id="SSF55729">
    <property type="entry name" value="Acyl-CoA N-acyltransferases (Nat)"/>
    <property type="match status" value="1"/>
</dbReference>
<dbReference type="CDD" id="cd04301">
    <property type="entry name" value="NAT_SF"/>
    <property type="match status" value="1"/>
</dbReference>